<dbReference type="InterPro" id="IPR005025">
    <property type="entry name" value="FMN_Rdtase-like_dom"/>
</dbReference>
<evidence type="ECO:0000259" key="3">
    <source>
        <dbReference type="Pfam" id="PF03358"/>
    </source>
</evidence>
<dbReference type="GO" id="GO:0016491">
    <property type="term" value="F:oxidoreductase activity"/>
    <property type="evidence" value="ECO:0007669"/>
    <property type="project" value="InterPro"/>
</dbReference>
<sequence length="175" mass="19847">MTAPVTSLPLVIVASARREGDTARLVEQVLHEVPHHLLHLLDWLVLPYRYEQDYPVADHFLPLVEQILQHPALILATPVYWYSMSGPLKGLLDRFTDLITTHKQLGRQLAGKPLFVLASGSDPDLPEGFDVPFRRTAAYFNMPLVARLYSSTKRPFLPEEAHQFIQQLLQSQQSG</sequence>
<dbReference type="SUPFAM" id="SSF52218">
    <property type="entry name" value="Flavoproteins"/>
    <property type="match status" value="1"/>
</dbReference>
<dbReference type="Gene3D" id="3.40.50.360">
    <property type="match status" value="1"/>
</dbReference>
<keyword evidence="1" id="KW-0285">Flavoprotein</keyword>
<evidence type="ECO:0000313" key="4">
    <source>
        <dbReference type="EMBL" id="OUJ69890.1"/>
    </source>
</evidence>
<gene>
    <name evidence="4" type="ORF">BXP70_25845</name>
</gene>
<proteinExistence type="predicted"/>
<accession>A0A243W6R5</accession>
<dbReference type="Pfam" id="PF03358">
    <property type="entry name" value="FMN_red"/>
    <property type="match status" value="1"/>
</dbReference>
<dbReference type="EMBL" id="MTSE01000029">
    <property type="protein sequence ID" value="OUJ69890.1"/>
    <property type="molecule type" value="Genomic_DNA"/>
</dbReference>
<evidence type="ECO:0000313" key="5">
    <source>
        <dbReference type="Proteomes" id="UP000194873"/>
    </source>
</evidence>
<comment type="caution">
    <text evidence="4">The sequence shown here is derived from an EMBL/GenBank/DDBJ whole genome shotgun (WGS) entry which is preliminary data.</text>
</comment>
<dbReference type="InterPro" id="IPR029039">
    <property type="entry name" value="Flavoprotein-like_sf"/>
</dbReference>
<reference evidence="4 5" key="1">
    <citation type="submission" date="2017-01" db="EMBL/GenBank/DDBJ databases">
        <title>A new Hymenobacter.</title>
        <authorList>
            <person name="Liang Y."/>
            <person name="Feng F."/>
        </authorList>
    </citation>
    <scope>NUCLEOTIDE SEQUENCE [LARGE SCALE GENOMIC DNA]</scope>
    <source>
        <strain evidence="4">MIMBbqt21</strain>
    </source>
</reference>
<dbReference type="AlphaFoldDB" id="A0A243W6R5"/>
<keyword evidence="2" id="KW-0288">FMN</keyword>
<dbReference type="PANTHER" id="PTHR43278:SF4">
    <property type="entry name" value="NAD(P)H-DEPENDENT FMN-CONTAINING OXIDOREDUCTASE YWQN-RELATED"/>
    <property type="match status" value="1"/>
</dbReference>
<dbReference type="OrthoDB" id="9805976at2"/>
<dbReference type="InterPro" id="IPR051796">
    <property type="entry name" value="ISF_SsuE-like"/>
</dbReference>
<evidence type="ECO:0000256" key="1">
    <source>
        <dbReference type="ARBA" id="ARBA00022630"/>
    </source>
</evidence>
<organism evidence="4 5">
    <name type="scientific">Hymenobacter crusticola</name>
    <dbReference type="NCBI Taxonomy" id="1770526"/>
    <lineage>
        <taxon>Bacteria</taxon>
        <taxon>Pseudomonadati</taxon>
        <taxon>Bacteroidota</taxon>
        <taxon>Cytophagia</taxon>
        <taxon>Cytophagales</taxon>
        <taxon>Hymenobacteraceae</taxon>
        <taxon>Hymenobacter</taxon>
    </lineage>
</organism>
<feature type="domain" description="NADPH-dependent FMN reductase-like" evidence="3">
    <location>
        <begin position="10"/>
        <end position="122"/>
    </location>
</feature>
<dbReference type="Proteomes" id="UP000194873">
    <property type="component" value="Unassembled WGS sequence"/>
</dbReference>
<keyword evidence="5" id="KW-1185">Reference proteome</keyword>
<dbReference type="RefSeq" id="WP_086597014.1">
    <property type="nucleotide sequence ID" value="NZ_MTSE01000029.1"/>
</dbReference>
<protein>
    <recommendedName>
        <fullName evidence="3">NADPH-dependent FMN reductase-like domain-containing protein</fullName>
    </recommendedName>
</protein>
<evidence type="ECO:0000256" key="2">
    <source>
        <dbReference type="ARBA" id="ARBA00022643"/>
    </source>
</evidence>
<dbReference type="PANTHER" id="PTHR43278">
    <property type="entry name" value="NAD(P)H-DEPENDENT FMN-CONTAINING OXIDOREDUCTASE YWQN-RELATED"/>
    <property type="match status" value="1"/>
</dbReference>
<name>A0A243W6R5_9BACT</name>